<dbReference type="EMBL" id="JAUTXU010000074">
    <property type="protein sequence ID" value="KAK3711717.1"/>
    <property type="molecule type" value="Genomic_DNA"/>
</dbReference>
<protein>
    <submittedName>
        <fullName evidence="1">Uncharacterized protein</fullName>
    </submittedName>
</protein>
<comment type="caution">
    <text evidence="1">The sequence shown here is derived from an EMBL/GenBank/DDBJ whole genome shotgun (WGS) entry which is preliminary data.</text>
</comment>
<keyword evidence="2" id="KW-1185">Reference proteome</keyword>
<evidence type="ECO:0000313" key="2">
    <source>
        <dbReference type="Proteomes" id="UP001281147"/>
    </source>
</evidence>
<organism evidence="1 2">
    <name type="scientific">Vermiconidia calcicola</name>
    <dbReference type="NCBI Taxonomy" id="1690605"/>
    <lineage>
        <taxon>Eukaryota</taxon>
        <taxon>Fungi</taxon>
        <taxon>Dikarya</taxon>
        <taxon>Ascomycota</taxon>
        <taxon>Pezizomycotina</taxon>
        <taxon>Dothideomycetes</taxon>
        <taxon>Dothideomycetidae</taxon>
        <taxon>Mycosphaerellales</taxon>
        <taxon>Extremaceae</taxon>
        <taxon>Vermiconidia</taxon>
    </lineage>
</organism>
<accession>A0ACC3N894</accession>
<sequence>MAKTKASTPKKGTKATAADEQTTVRRSPRKAVESAKKKEAGSASPPAKVVKRASPAKKASSPAKQSTPSKTTSKAKDSPAAMESAKAAKSVAATATPKPRGRPRKDTTATSKAHEVAGVAAHGQEDEWPDSPKKRSPSKRSIKAAPTTTSTAEDGDEYHDDDDEGDEGAREAGLAGVRKSIETSNTGKRGRGQARNTSKTPSRTATRSPTKSKARSTSVGRAASKSGARSKSPVKAAVGSAANTQEKSSAVTAKARSMSPTKSSTRQESYMVSNGPREKTPGTARRGRPPGSTKAKAAEASRTPSVNPAKSPGRPSSRRSLSTGSDAGPLLVDKTRASHSPSKTPVRTAARTRSVSPVKRAAQAPASRRSSLPAVRPGRARSKSPAKALCSPSRQAFDDNEFEKWFHDDSPYGKALRRIESSAYKHRKAGNEFEDSSDEVEADHDQRAKARGVQRAELEMSLRNGSAGHGQRPTTSNSPTKRKASKELESPRKKFTRARSPGSRQASVSANEDAALQPGQASGPHRGTVRSVTNPEFIPDTNNKKNPFFETMPAPEVWHRRMPPYLPFGETPFMEAELSKQINKDLSKGKQGAVGSEAARDRRFLWSNCVGPDFVDKLGPQQVRLAGSSVYRTMGHAGGLRCRTSEGRQSKFEHQ</sequence>
<gene>
    <name evidence="1" type="ORF">LTR37_009494</name>
</gene>
<reference evidence="1" key="1">
    <citation type="submission" date="2023-07" db="EMBL/GenBank/DDBJ databases">
        <title>Black Yeasts Isolated from many extreme environments.</title>
        <authorList>
            <person name="Coleine C."/>
            <person name="Stajich J.E."/>
            <person name="Selbmann L."/>
        </authorList>
    </citation>
    <scope>NUCLEOTIDE SEQUENCE</scope>
    <source>
        <strain evidence="1">CCFEE 5714</strain>
    </source>
</reference>
<evidence type="ECO:0000313" key="1">
    <source>
        <dbReference type="EMBL" id="KAK3711717.1"/>
    </source>
</evidence>
<proteinExistence type="predicted"/>
<dbReference type="Proteomes" id="UP001281147">
    <property type="component" value="Unassembled WGS sequence"/>
</dbReference>
<name>A0ACC3N894_9PEZI</name>